<name>A0A0G4KKB0_VERLO</name>
<keyword evidence="3" id="KW-1185">Reference proteome</keyword>
<evidence type="ECO:0000313" key="3">
    <source>
        <dbReference type="Proteomes" id="UP000044602"/>
    </source>
</evidence>
<evidence type="ECO:0000313" key="2">
    <source>
        <dbReference type="EMBL" id="CRK07026.1"/>
    </source>
</evidence>
<protein>
    <recommendedName>
        <fullName evidence="1">GmrSD restriction endonucleases C-terminal domain-containing protein</fullName>
    </recommendedName>
</protein>
<feature type="non-terminal residue" evidence="2">
    <location>
        <position position="1"/>
    </location>
</feature>
<dbReference type="AlphaFoldDB" id="A0A0G4KKB0"/>
<evidence type="ECO:0000259" key="1">
    <source>
        <dbReference type="Pfam" id="PF07510"/>
    </source>
</evidence>
<gene>
    <name evidence="2" type="ORF">BN1708_009763</name>
</gene>
<reference evidence="2 3" key="1">
    <citation type="submission" date="2015-05" db="EMBL/GenBank/DDBJ databases">
        <authorList>
            <person name="Wang D.B."/>
            <person name="Wang M."/>
        </authorList>
    </citation>
    <scope>NUCLEOTIDE SEQUENCE [LARGE SCALE GENOMIC DNA]</scope>
    <source>
        <strain evidence="2">VL1</strain>
    </source>
</reference>
<dbReference type="STRING" id="100787.A0A0G4KKB0"/>
<dbReference type="PANTHER" id="PTHR24094">
    <property type="entry name" value="SECRETED PROTEIN"/>
    <property type="match status" value="1"/>
</dbReference>
<proteinExistence type="predicted"/>
<accession>A0A0G4KKB0</accession>
<dbReference type="PANTHER" id="PTHR24094:SF15">
    <property type="entry name" value="AMP-DEPENDENT SYNTHETASE_LIGASE DOMAIN-CONTAINING PROTEIN-RELATED"/>
    <property type="match status" value="1"/>
</dbReference>
<dbReference type="Pfam" id="PF07510">
    <property type="entry name" value="GmrSD_C"/>
    <property type="match status" value="1"/>
</dbReference>
<sequence length="221" mass="23240">VDHGVRLIADMKFTTAITGLLVGTAGVFAAPVPAPVAVADPPGIPSATSARTLLAGLTVAAAGSTADYDRSLFRHWHIVSGTCDSRETVLVRDGTGVSTDSACQPTSGTWFSPYDGVTVTQSSSVDIDHMVPLANAWISGASTWTAARREAFANDLSGPQLWAVSASTNRSKGDRSPDLWSPPVTAFRCTYARSWIQVKSSYSLTITSAERTALTSMLNTC</sequence>
<dbReference type="Proteomes" id="UP000044602">
    <property type="component" value="Unassembled WGS sequence"/>
</dbReference>
<feature type="domain" description="GmrSD restriction endonucleases C-terminal" evidence="1">
    <location>
        <begin position="118"/>
        <end position="215"/>
    </location>
</feature>
<organism evidence="2 3">
    <name type="scientific">Verticillium longisporum</name>
    <name type="common">Verticillium dahliae var. longisporum</name>
    <dbReference type="NCBI Taxonomy" id="100787"/>
    <lineage>
        <taxon>Eukaryota</taxon>
        <taxon>Fungi</taxon>
        <taxon>Dikarya</taxon>
        <taxon>Ascomycota</taxon>
        <taxon>Pezizomycotina</taxon>
        <taxon>Sordariomycetes</taxon>
        <taxon>Hypocreomycetidae</taxon>
        <taxon>Glomerellales</taxon>
        <taxon>Plectosphaerellaceae</taxon>
        <taxon>Verticillium</taxon>
    </lineage>
</organism>
<dbReference type="InterPro" id="IPR011089">
    <property type="entry name" value="GmrSD_C"/>
</dbReference>
<dbReference type="EMBL" id="CVQH01001891">
    <property type="protein sequence ID" value="CRK07026.1"/>
    <property type="molecule type" value="Genomic_DNA"/>
</dbReference>